<protein>
    <recommendedName>
        <fullName evidence="2">EAL domain-containing protein</fullName>
    </recommendedName>
</protein>
<name>A0A3B1BJS4_9ZZZZ</name>
<gene>
    <name evidence="1" type="ORF">MNBD_GAMMA25-2489</name>
</gene>
<organism evidence="1">
    <name type="scientific">hydrothermal vent metagenome</name>
    <dbReference type="NCBI Taxonomy" id="652676"/>
    <lineage>
        <taxon>unclassified sequences</taxon>
        <taxon>metagenomes</taxon>
        <taxon>ecological metagenomes</taxon>
    </lineage>
</organism>
<dbReference type="AlphaFoldDB" id="A0A3B1BJS4"/>
<sequence>EETLNMLKEIGVHYAQGMHIDKPKNIDEVRKNNSLAS</sequence>
<reference evidence="1" key="1">
    <citation type="submission" date="2018-06" db="EMBL/GenBank/DDBJ databases">
        <authorList>
            <person name="Zhirakovskaya E."/>
        </authorList>
    </citation>
    <scope>NUCLEOTIDE SEQUENCE</scope>
</reference>
<dbReference type="SUPFAM" id="SSF141868">
    <property type="entry name" value="EAL domain-like"/>
    <property type="match status" value="1"/>
</dbReference>
<dbReference type="InterPro" id="IPR035919">
    <property type="entry name" value="EAL_sf"/>
</dbReference>
<proteinExistence type="predicted"/>
<evidence type="ECO:0000313" key="1">
    <source>
        <dbReference type="EMBL" id="VAX10840.1"/>
    </source>
</evidence>
<accession>A0A3B1BJS4</accession>
<dbReference type="EMBL" id="UOFY01000054">
    <property type="protein sequence ID" value="VAX10840.1"/>
    <property type="molecule type" value="Genomic_DNA"/>
</dbReference>
<feature type="non-terminal residue" evidence="1">
    <location>
        <position position="1"/>
    </location>
</feature>
<evidence type="ECO:0008006" key="2">
    <source>
        <dbReference type="Google" id="ProtNLM"/>
    </source>
</evidence>
<dbReference type="Gene3D" id="3.20.20.450">
    <property type="entry name" value="EAL domain"/>
    <property type="match status" value="1"/>
</dbReference>